<dbReference type="PROSITE" id="PS51074">
    <property type="entry name" value="DPH_MB"/>
    <property type="match status" value="1"/>
</dbReference>
<protein>
    <submittedName>
        <fullName evidence="4">CSL zinc finger</fullName>
    </submittedName>
</protein>
<dbReference type="AlphaFoldDB" id="A0A9P6KL33"/>
<dbReference type="Gene3D" id="1.10.287.110">
    <property type="entry name" value="DnaJ domain"/>
    <property type="match status" value="1"/>
</dbReference>
<accession>A0A9P6KL33</accession>
<dbReference type="SUPFAM" id="SSF46565">
    <property type="entry name" value="Chaperone J-domain"/>
    <property type="match status" value="1"/>
</dbReference>
<dbReference type="OrthoDB" id="445556at2759"/>
<dbReference type="SUPFAM" id="SSF144217">
    <property type="entry name" value="CSL zinc finger"/>
    <property type="match status" value="1"/>
</dbReference>
<evidence type="ECO:0000313" key="4">
    <source>
        <dbReference type="EMBL" id="KAF9730477.1"/>
    </source>
</evidence>
<evidence type="ECO:0000259" key="3">
    <source>
        <dbReference type="PROSITE" id="PS51074"/>
    </source>
</evidence>
<name>A0A9P6KL33_9PLEO</name>
<comment type="caution">
    <text evidence="4">The sequence shown here is derived from an EMBL/GenBank/DDBJ whole genome shotgun (WGS) entry which is preliminary data.</text>
</comment>
<evidence type="ECO:0000313" key="5">
    <source>
        <dbReference type="Proteomes" id="UP000756921"/>
    </source>
</evidence>
<dbReference type="EMBL" id="WJXW01000014">
    <property type="protein sequence ID" value="KAF9730477.1"/>
    <property type="molecule type" value="Genomic_DNA"/>
</dbReference>
<organism evidence="4 5">
    <name type="scientific">Paraphaeosphaeria minitans</name>
    <dbReference type="NCBI Taxonomy" id="565426"/>
    <lineage>
        <taxon>Eukaryota</taxon>
        <taxon>Fungi</taxon>
        <taxon>Dikarya</taxon>
        <taxon>Ascomycota</taxon>
        <taxon>Pezizomycotina</taxon>
        <taxon>Dothideomycetes</taxon>
        <taxon>Pleosporomycetidae</taxon>
        <taxon>Pleosporales</taxon>
        <taxon>Massarineae</taxon>
        <taxon>Didymosphaeriaceae</taxon>
        <taxon>Paraphaeosphaeria</taxon>
    </lineage>
</organism>
<proteinExistence type="predicted"/>
<evidence type="ECO:0000256" key="1">
    <source>
        <dbReference type="ARBA" id="ARBA00022723"/>
    </source>
</evidence>
<dbReference type="Gene3D" id="3.10.660.10">
    <property type="entry name" value="DPH Zinc finger"/>
    <property type="match status" value="1"/>
</dbReference>
<dbReference type="Proteomes" id="UP000756921">
    <property type="component" value="Unassembled WGS sequence"/>
</dbReference>
<dbReference type="InterPro" id="IPR007872">
    <property type="entry name" value="DPH_MB_dom"/>
</dbReference>
<dbReference type="InterPro" id="IPR036869">
    <property type="entry name" value="J_dom_sf"/>
</dbReference>
<feature type="domain" description="DPH-type MB" evidence="3">
    <location>
        <begin position="140"/>
        <end position="206"/>
    </location>
</feature>
<sequence length="210" mass="21953">MPPPKNPYTTLGLPTPHPPALPAPDVLRKAYKTALLAAHPDKIATAGGAAAAVGISVDDVKEALAVFSDPGWRGVVGRLLEGEGDGEGDGEGVRQGGADFVLGLEVLDLAEFEVGGLPFVRLGSPEGEGEDVLVGEGSGGDEQAQAQAQAQAHAEAEMEWTRPCRCGADKGFRIRERELVDAEGRGERDVLVGCEGCSLWVRVEFDVEEG</sequence>
<dbReference type="InterPro" id="IPR036671">
    <property type="entry name" value="DPH_MB_sf"/>
</dbReference>
<dbReference type="GO" id="GO:0046872">
    <property type="term" value="F:metal ion binding"/>
    <property type="evidence" value="ECO:0007669"/>
    <property type="project" value="UniProtKB-KW"/>
</dbReference>
<keyword evidence="2" id="KW-0408">Iron</keyword>
<keyword evidence="1" id="KW-0479">Metal-binding</keyword>
<evidence type="ECO:0000256" key="2">
    <source>
        <dbReference type="ARBA" id="ARBA00023004"/>
    </source>
</evidence>
<gene>
    <name evidence="4" type="ORF">PMIN01_11346</name>
</gene>
<keyword evidence="5" id="KW-1185">Reference proteome</keyword>
<reference evidence="4" key="1">
    <citation type="journal article" date="2020" name="Mol. Plant Microbe Interact.">
        <title>Genome Sequence of the Biocontrol Agent Coniothyrium minitans strain Conio (IMI 134523).</title>
        <authorList>
            <person name="Patel D."/>
            <person name="Shittu T.A."/>
            <person name="Baroncelli R."/>
            <person name="Muthumeenakshi S."/>
            <person name="Osborne T.H."/>
            <person name="Janganan T.K."/>
            <person name="Sreenivasaprasad S."/>
        </authorList>
    </citation>
    <scope>NUCLEOTIDE SEQUENCE</scope>
    <source>
        <strain evidence="4">Conio</strain>
    </source>
</reference>
<dbReference type="Pfam" id="PF05207">
    <property type="entry name" value="Zn_ribbon_CSL"/>
    <property type="match status" value="1"/>
</dbReference>